<name>A0A543JD78_9PSEU</name>
<gene>
    <name evidence="4" type="ORF">FHX81_3145</name>
</gene>
<evidence type="ECO:0000256" key="2">
    <source>
        <dbReference type="SAM" id="Phobius"/>
    </source>
</evidence>
<keyword evidence="2" id="KW-0472">Membrane</keyword>
<dbReference type="RefSeq" id="WP_141978844.1">
    <property type="nucleotide sequence ID" value="NZ_VFPP01000001.1"/>
</dbReference>
<keyword evidence="2" id="KW-0812">Transmembrane</keyword>
<dbReference type="OrthoDB" id="3700838at2"/>
<organism evidence="4 5">
    <name type="scientific">Saccharothrix saharensis</name>
    <dbReference type="NCBI Taxonomy" id="571190"/>
    <lineage>
        <taxon>Bacteria</taxon>
        <taxon>Bacillati</taxon>
        <taxon>Actinomycetota</taxon>
        <taxon>Actinomycetes</taxon>
        <taxon>Pseudonocardiales</taxon>
        <taxon>Pseudonocardiaceae</taxon>
        <taxon>Saccharothrix</taxon>
    </lineage>
</organism>
<comment type="caution">
    <text evidence="4">The sequence shown here is derived from an EMBL/GenBank/DDBJ whole genome shotgun (WGS) entry which is preliminary data.</text>
</comment>
<dbReference type="AlphaFoldDB" id="A0A543JD78"/>
<dbReference type="Proteomes" id="UP000316628">
    <property type="component" value="Unassembled WGS sequence"/>
</dbReference>
<evidence type="ECO:0000256" key="1">
    <source>
        <dbReference type="SAM" id="MobiDB-lite"/>
    </source>
</evidence>
<feature type="signal peptide" evidence="3">
    <location>
        <begin position="1"/>
        <end position="29"/>
    </location>
</feature>
<evidence type="ECO:0000313" key="4">
    <source>
        <dbReference type="EMBL" id="TQM80797.1"/>
    </source>
</evidence>
<feature type="transmembrane region" description="Helical" evidence="2">
    <location>
        <begin position="212"/>
        <end position="231"/>
    </location>
</feature>
<sequence>MRNTTRRLLGAAALLALSATGLLGGTASASPGDTPPPAGDTRAVSAAKNLEWDHDGACAKAGLTGEAFDEEDEQGAPTLPSTRTETHLTITGGLEGYTVTGVVVKGGDGYNVYTAGKLGELAWVDLHAPLNKNGKPAGISHWFFCAEKDDAVTTTTTAPASTTSSTPVTTTDETAPTTTTTDSVAVTPTTTSAPAAVVGADDSDLANTGFSGGWMLVVGLALVAAGAAFVASPKLRTLLRR</sequence>
<keyword evidence="5" id="KW-1185">Reference proteome</keyword>
<reference evidence="4 5" key="1">
    <citation type="submission" date="2019-06" db="EMBL/GenBank/DDBJ databases">
        <title>Sequencing the genomes of 1000 actinobacteria strains.</title>
        <authorList>
            <person name="Klenk H.-P."/>
        </authorList>
    </citation>
    <scope>NUCLEOTIDE SEQUENCE [LARGE SCALE GENOMIC DNA]</scope>
    <source>
        <strain evidence="4 5">DSM 45456</strain>
    </source>
</reference>
<feature type="region of interest" description="Disordered" evidence="1">
    <location>
        <begin position="156"/>
        <end position="187"/>
    </location>
</feature>
<evidence type="ECO:0000256" key="3">
    <source>
        <dbReference type="SAM" id="SignalP"/>
    </source>
</evidence>
<keyword evidence="3" id="KW-0732">Signal</keyword>
<evidence type="ECO:0000313" key="5">
    <source>
        <dbReference type="Proteomes" id="UP000316628"/>
    </source>
</evidence>
<proteinExistence type="predicted"/>
<protein>
    <recommendedName>
        <fullName evidence="6">LPXTG-motif cell wall-anchored protein</fullName>
    </recommendedName>
</protein>
<keyword evidence="2" id="KW-1133">Transmembrane helix</keyword>
<dbReference type="EMBL" id="VFPP01000001">
    <property type="protein sequence ID" value="TQM80797.1"/>
    <property type="molecule type" value="Genomic_DNA"/>
</dbReference>
<evidence type="ECO:0008006" key="6">
    <source>
        <dbReference type="Google" id="ProtNLM"/>
    </source>
</evidence>
<feature type="chain" id="PRO_5022159989" description="LPXTG-motif cell wall-anchored protein" evidence="3">
    <location>
        <begin position="30"/>
        <end position="241"/>
    </location>
</feature>
<accession>A0A543JD78</accession>